<reference evidence="2" key="1">
    <citation type="submission" date="2016-11" db="EMBL/GenBank/DDBJ databases">
        <authorList>
            <person name="Varghese N."/>
            <person name="Submissions S."/>
        </authorList>
    </citation>
    <scope>NUCLEOTIDE SEQUENCE [LARGE SCALE GENOMIC DNA]</scope>
    <source>
        <strain evidence="2">DSM 44671</strain>
    </source>
</reference>
<name>A0A1K1SL15_9PSEU</name>
<dbReference type="AlphaFoldDB" id="A0A1K1SL15"/>
<sequence>MIRATAVRCSSVSSGVLPATMPSTTATVSAPATGHAEFCAYATATPSAVIAKPEVLADASAMAPSVARFGAPR</sequence>
<gene>
    <name evidence="1" type="ORF">SAMN04489730_5954</name>
</gene>
<organism evidence="1 2">
    <name type="scientific">Amycolatopsis australiensis</name>
    <dbReference type="NCBI Taxonomy" id="546364"/>
    <lineage>
        <taxon>Bacteria</taxon>
        <taxon>Bacillati</taxon>
        <taxon>Actinomycetota</taxon>
        <taxon>Actinomycetes</taxon>
        <taxon>Pseudonocardiales</taxon>
        <taxon>Pseudonocardiaceae</taxon>
        <taxon>Amycolatopsis</taxon>
    </lineage>
</organism>
<evidence type="ECO:0000313" key="2">
    <source>
        <dbReference type="Proteomes" id="UP000182740"/>
    </source>
</evidence>
<dbReference type="Proteomes" id="UP000182740">
    <property type="component" value="Unassembled WGS sequence"/>
</dbReference>
<keyword evidence="2" id="KW-1185">Reference proteome</keyword>
<evidence type="ECO:0000313" key="1">
    <source>
        <dbReference type="EMBL" id="SFW84791.1"/>
    </source>
</evidence>
<accession>A0A1K1SL15</accession>
<proteinExistence type="predicted"/>
<protein>
    <submittedName>
        <fullName evidence="1">Uncharacterized protein</fullName>
    </submittedName>
</protein>
<dbReference type="EMBL" id="FPJG01000006">
    <property type="protein sequence ID" value="SFW84791.1"/>
    <property type="molecule type" value="Genomic_DNA"/>
</dbReference>